<proteinExistence type="predicted"/>
<protein>
    <recommendedName>
        <fullName evidence="1">ORC1/DEAH AAA+ ATPase domain-containing protein</fullName>
    </recommendedName>
</protein>
<dbReference type="SUPFAM" id="SSF52540">
    <property type="entry name" value="P-loop containing nucleoside triphosphate hydrolases"/>
    <property type="match status" value="1"/>
</dbReference>
<dbReference type="InterPro" id="IPR027417">
    <property type="entry name" value="P-loop_NTPase"/>
</dbReference>
<evidence type="ECO:0000313" key="3">
    <source>
        <dbReference type="Proteomes" id="UP001549363"/>
    </source>
</evidence>
<comment type="caution">
    <text evidence="2">The sequence shown here is derived from an EMBL/GenBank/DDBJ whole genome shotgun (WGS) entry which is preliminary data.</text>
</comment>
<accession>A0ABV2PFT9</accession>
<evidence type="ECO:0000259" key="1">
    <source>
        <dbReference type="Pfam" id="PF13401"/>
    </source>
</evidence>
<reference evidence="2 3" key="1">
    <citation type="submission" date="2024-06" db="EMBL/GenBank/DDBJ databases">
        <title>Sorghum-associated microbial communities from plants grown in Nebraska, USA.</title>
        <authorList>
            <person name="Schachtman D."/>
        </authorList>
    </citation>
    <scope>NUCLEOTIDE SEQUENCE [LARGE SCALE GENOMIC DNA]</scope>
    <source>
        <strain evidence="2 3">736</strain>
    </source>
</reference>
<keyword evidence="3" id="KW-1185">Reference proteome</keyword>
<evidence type="ECO:0000313" key="2">
    <source>
        <dbReference type="EMBL" id="MET4559760.1"/>
    </source>
</evidence>
<dbReference type="Proteomes" id="UP001549363">
    <property type="component" value="Unassembled WGS sequence"/>
</dbReference>
<dbReference type="Gene3D" id="3.40.50.300">
    <property type="entry name" value="P-loop containing nucleotide triphosphate hydrolases"/>
    <property type="match status" value="1"/>
</dbReference>
<dbReference type="RefSeq" id="WP_354471039.1">
    <property type="nucleotide sequence ID" value="NZ_JBEPSB010000002.1"/>
</dbReference>
<dbReference type="Pfam" id="PF13401">
    <property type="entry name" value="AAA_22"/>
    <property type="match status" value="1"/>
</dbReference>
<dbReference type="EMBL" id="JBEPSB010000002">
    <property type="protein sequence ID" value="MET4559760.1"/>
    <property type="molecule type" value="Genomic_DNA"/>
</dbReference>
<name>A0ABV2PFT9_9BACI</name>
<dbReference type="InterPro" id="IPR049945">
    <property type="entry name" value="AAA_22"/>
</dbReference>
<feature type="domain" description="ORC1/DEAH AAA+ ATPase" evidence="1">
    <location>
        <begin position="48"/>
        <end position="177"/>
    </location>
</feature>
<sequence>MNDNNISLNIPEGKHPVETGKYLIATNEIDRLCYIVSNWIENRFPGAIIYGRPRLGKTRAISYLLKVLPEELNENIPFFHIRCRSYKSSRENSFFEDLLNGVGHSLASEGRPSEKRERLKNFLIFESEKSKQNKIVFFIDDAQKLKDMEYDWLMDVYNELDEHSIILTTILVGHEELINQRKRFRKKKELQIIGRFMSDSYLFSGLKNLDDFKTLIEECDTGTEYPLNSEISYTKFFFRDDFAPNFMLSNYAEDIFNEFRLVQIEKGLPVEKEIPMQYAVLTIEFILKKYGFKGERLNGLSKQHIRMAIMSSGYIQSELVLIDLD</sequence>
<organism evidence="2 3">
    <name type="scientific">Lysinibacillus parviboronicapiens</name>
    <dbReference type="NCBI Taxonomy" id="436516"/>
    <lineage>
        <taxon>Bacteria</taxon>
        <taxon>Bacillati</taxon>
        <taxon>Bacillota</taxon>
        <taxon>Bacilli</taxon>
        <taxon>Bacillales</taxon>
        <taxon>Bacillaceae</taxon>
        <taxon>Lysinibacillus</taxon>
    </lineage>
</organism>
<gene>
    <name evidence="2" type="ORF">ABIA69_000903</name>
</gene>